<dbReference type="GO" id="GO:0016671">
    <property type="term" value="F:oxidoreductase activity, acting on a sulfur group of donors, disulfide as acceptor"/>
    <property type="evidence" value="ECO:0007669"/>
    <property type="project" value="InterPro"/>
</dbReference>
<comment type="similarity">
    <text evidence="2">Belongs to the GILT family.</text>
</comment>
<feature type="compositionally biased region" description="Low complexity" evidence="6">
    <location>
        <begin position="310"/>
        <end position="321"/>
    </location>
</feature>
<evidence type="ECO:0000256" key="7">
    <source>
        <dbReference type="SAM" id="SignalP"/>
    </source>
</evidence>
<proteinExistence type="inferred from homology"/>
<evidence type="ECO:0000256" key="6">
    <source>
        <dbReference type="SAM" id="MobiDB-lite"/>
    </source>
</evidence>
<evidence type="ECO:0000256" key="2">
    <source>
        <dbReference type="ARBA" id="ARBA00005679"/>
    </source>
</evidence>
<protein>
    <submittedName>
        <fullName evidence="8">Interferon gamma-inducible protein 30, putative</fullName>
    </submittedName>
</protein>
<keyword evidence="4 7" id="KW-0732">Signal</keyword>
<dbReference type="InterPro" id="IPR004911">
    <property type="entry name" value="Interferon-induced_GILT"/>
</dbReference>
<keyword evidence="5" id="KW-0325">Glycoprotein</keyword>
<reference evidence="8" key="1">
    <citation type="submission" date="2013-10" db="EMBL/GenBank/DDBJ databases">
        <title>Genomic analysis of the causative agents of coccidiosis in chickens.</title>
        <authorList>
            <person name="Reid A.J."/>
            <person name="Blake D."/>
            <person name="Billington K."/>
            <person name="Browne H."/>
            <person name="Dunn M."/>
            <person name="Hung S."/>
            <person name="Kawahara F."/>
            <person name="Miranda-Saavedra D."/>
            <person name="Mourier T."/>
            <person name="Nagra H."/>
            <person name="Otto T.D."/>
            <person name="Rawlings N."/>
            <person name="Sanchez A."/>
            <person name="Sanders M."/>
            <person name="Subramaniam C."/>
            <person name="Tay Y."/>
            <person name="Dear P."/>
            <person name="Doerig C."/>
            <person name="Gruber A."/>
            <person name="Parkinson J."/>
            <person name="Shirley M."/>
            <person name="Wan K.L."/>
            <person name="Berriman M."/>
            <person name="Tomley F."/>
            <person name="Pain A."/>
        </authorList>
    </citation>
    <scope>NUCLEOTIDE SEQUENCE</scope>
    <source>
        <strain evidence="8">Houghton</strain>
    </source>
</reference>
<dbReference type="Pfam" id="PF03227">
    <property type="entry name" value="GILT"/>
    <property type="match status" value="1"/>
</dbReference>
<dbReference type="AlphaFoldDB" id="U6GH12"/>
<reference evidence="8" key="2">
    <citation type="submission" date="2013-10" db="EMBL/GenBank/DDBJ databases">
        <authorList>
            <person name="Aslett M."/>
        </authorList>
    </citation>
    <scope>NUCLEOTIDE SEQUENCE</scope>
    <source>
        <strain evidence="8">Houghton</strain>
    </source>
</reference>
<name>U6GH12_EIMAC</name>
<accession>U6GH12</accession>
<evidence type="ECO:0000256" key="3">
    <source>
        <dbReference type="ARBA" id="ARBA00022525"/>
    </source>
</evidence>
<dbReference type="PANTHER" id="PTHR13234">
    <property type="entry name" value="GAMMA-INTERFERON INDUCIBLE LYSOSOMAL THIOL REDUCTASE GILT"/>
    <property type="match status" value="1"/>
</dbReference>
<evidence type="ECO:0000256" key="4">
    <source>
        <dbReference type="ARBA" id="ARBA00022729"/>
    </source>
</evidence>
<comment type="subcellular location">
    <subcellularLocation>
        <location evidence="1">Secreted</location>
    </subcellularLocation>
</comment>
<organism evidence="8 9">
    <name type="scientific">Eimeria acervulina</name>
    <name type="common">Coccidian parasite</name>
    <dbReference type="NCBI Taxonomy" id="5801"/>
    <lineage>
        <taxon>Eukaryota</taxon>
        <taxon>Sar</taxon>
        <taxon>Alveolata</taxon>
        <taxon>Apicomplexa</taxon>
        <taxon>Conoidasida</taxon>
        <taxon>Coccidia</taxon>
        <taxon>Eucoccidiorida</taxon>
        <taxon>Eimeriorina</taxon>
        <taxon>Eimeriidae</taxon>
        <taxon>Eimeria</taxon>
    </lineage>
</organism>
<evidence type="ECO:0000256" key="1">
    <source>
        <dbReference type="ARBA" id="ARBA00004613"/>
    </source>
</evidence>
<dbReference type="OrthoDB" id="346672at2759"/>
<dbReference type="PANTHER" id="PTHR13234:SF8">
    <property type="entry name" value="GAMMA-INTERFERON-INDUCIBLE LYSOSOMAL THIOL REDUCTASE"/>
    <property type="match status" value="1"/>
</dbReference>
<dbReference type="GO" id="GO:0005576">
    <property type="term" value="C:extracellular region"/>
    <property type="evidence" value="ECO:0007669"/>
    <property type="project" value="UniProtKB-SubCell"/>
</dbReference>
<dbReference type="RefSeq" id="XP_013250960.1">
    <property type="nucleotide sequence ID" value="XM_013395506.1"/>
</dbReference>
<gene>
    <name evidence="8" type="ORF">EAH_00037800</name>
</gene>
<evidence type="ECO:0000313" key="9">
    <source>
        <dbReference type="Proteomes" id="UP000018050"/>
    </source>
</evidence>
<feature type="signal peptide" evidence="7">
    <location>
        <begin position="1"/>
        <end position="21"/>
    </location>
</feature>
<dbReference type="Proteomes" id="UP000018050">
    <property type="component" value="Unassembled WGS sequence"/>
</dbReference>
<feature type="region of interest" description="Disordered" evidence="6">
    <location>
        <begin position="309"/>
        <end position="334"/>
    </location>
</feature>
<dbReference type="VEuPathDB" id="ToxoDB:EAH_00037800"/>
<dbReference type="GeneID" id="25271850"/>
<evidence type="ECO:0000313" key="8">
    <source>
        <dbReference type="EMBL" id="CDI78862.1"/>
    </source>
</evidence>
<keyword evidence="3" id="KW-0964">Secreted</keyword>
<dbReference type="OMA" id="PFCFSWL"/>
<dbReference type="EMBL" id="HG670925">
    <property type="protein sequence ID" value="CDI78862.1"/>
    <property type="molecule type" value="Genomic_DNA"/>
</dbReference>
<feature type="chain" id="PRO_5004669916" evidence="7">
    <location>
        <begin position="22"/>
        <end position="350"/>
    </location>
</feature>
<evidence type="ECO:0000256" key="5">
    <source>
        <dbReference type="ARBA" id="ARBA00023180"/>
    </source>
</evidence>
<sequence>MRKLSMSFFLGLLSSTHSAFAVDIGVYYESVGLKIELRCPASQLFISQQLQDVAAYAKELQLAKVAIHPVPYGNTKETLTETGHYQYECQHGPEECYLNRVEACGLTVLKEAQIDVWAPWIDCVNRSELDAASLIKAEAHLAKAIAASQLAITEARHSVEAAKAAAEAAKHGAVGPAARNAADAAMAAAKAANDAAISSAEVTAAAAAAATGGKNSWVMCEMNLPSSHAKMLVFEILVCSLTPAGERMQHLMAEQTPEHEHVPWVTVNRQHSALAEKDLRCAICTSAAGNEESLREFCAGKNGCDKQQHHQQQLHLQQEGSQHSHEQVKRQQQQPLLVTDMYRIASQEEV</sequence>
<keyword evidence="9" id="KW-1185">Reference proteome</keyword>